<dbReference type="PANTHER" id="PTHR47469:SF2">
    <property type="entry name" value="OS06G0597600 PROTEIN"/>
    <property type="match status" value="1"/>
</dbReference>
<comment type="caution">
    <text evidence="6">The sequence shown here is derived from an EMBL/GenBank/DDBJ whole genome shotgun (WGS) entry which is preliminary data.</text>
</comment>
<dbReference type="Gene3D" id="3.30.9.60">
    <property type="match status" value="1"/>
</dbReference>
<proteinExistence type="predicted"/>
<keyword evidence="1" id="KW-0285">Flavoprotein</keyword>
<accession>A0A8K0SCR9</accession>
<evidence type="ECO:0008006" key="8">
    <source>
        <dbReference type="Google" id="ProtNLM"/>
    </source>
</evidence>
<dbReference type="EMBL" id="JAGPNK010000026">
    <property type="protein sequence ID" value="KAH7304050.1"/>
    <property type="molecule type" value="Genomic_DNA"/>
</dbReference>
<dbReference type="Pfam" id="PF01494">
    <property type="entry name" value="FAD_binding_3"/>
    <property type="match status" value="1"/>
</dbReference>
<keyword evidence="3" id="KW-0560">Oxidoreductase</keyword>
<dbReference type="SUPFAM" id="SSF54373">
    <property type="entry name" value="FAD-linked reductases, C-terminal domain"/>
    <property type="match status" value="1"/>
</dbReference>
<dbReference type="InterPro" id="IPR036188">
    <property type="entry name" value="FAD/NAD-bd_sf"/>
</dbReference>
<evidence type="ECO:0000313" key="6">
    <source>
        <dbReference type="EMBL" id="KAH7304050.1"/>
    </source>
</evidence>
<evidence type="ECO:0000259" key="4">
    <source>
        <dbReference type="Pfam" id="PF01494"/>
    </source>
</evidence>
<dbReference type="InterPro" id="IPR053212">
    <property type="entry name" value="DHP_3-monooxygenase"/>
</dbReference>
<dbReference type="GO" id="GO:0016491">
    <property type="term" value="F:oxidoreductase activity"/>
    <property type="evidence" value="ECO:0007669"/>
    <property type="project" value="UniProtKB-KW"/>
</dbReference>
<keyword evidence="2" id="KW-0274">FAD</keyword>
<keyword evidence="7" id="KW-1185">Reference proteome</keyword>
<dbReference type="AlphaFoldDB" id="A0A8K0SCR9"/>
<dbReference type="InterPro" id="IPR002938">
    <property type="entry name" value="FAD-bd"/>
</dbReference>
<reference evidence="6" key="1">
    <citation type="journal article" date="2021" name="Nat. Commun.">
        <title>Genetic determinants of endophytism in the Arabidopsis root mycobiome.</title>
        <authorList>
            <person name="Mesny F."/>
            <person name="Miyauchi S."/>
            <person name="Thiergart T."/>
            <person name="Pickel B."/>
            <person name="Atanasova L."/>
            <person name="Karlsson M."/>
            <person name="Huettel B."/>
            <person name="Barry K.W."/>
            <person name="Haridas S."/>
            <person name="Chen C."/>
            <person name="Bauer D."/>
            <person name="Andreopoulos W."/>
            <person name="Pangilinan J."/>
            <person name="LaButti K."/>
            <person name="Riley R."/>
            <person name="Lipzen A."/>
            <person name="Clum A."/>
            <person name="Drula E."/>
            <person name="Henrissat B."/>
            <person name="Kohler A."/>
            <person name="Grigoriev I.V."/>
            <person name="Martin F.M."/>
            <person name="Hacquard S."/>
        </authorList>
    </citation>
    <scope>NUCLEOTIDE SEQUENCE</scope>
    <source>
        <strain evidence="6">MPI-CAGE-CH-0235</strain>
    </source>
</reference>
<dbReference type="PRINTS" id="PR00420">
    <property type="entry name" value="RNGMNOXGNASE"/>
</dbReference>
<dbReference type="PANTHER" id="PTHR47469">
    <property type="entry name" value="MONOOXYGENASE-LIKE"/>
    <property type="match status" value="1"/>
</dbReference>
<feature type="domain" description="FAD-binding" evidence="4">
    <location>
        <begin position="10"/>
        <end position="46"/>
    </location>
</feature>
<gene>
    <name evidence="6" type="ORF">B0I35DRAFT_445782</name>
</gene>
<name>A0A8K0SCR9_9HYPO</name>
<feature type="domain" description="2,6-dihydroxypyridine 3-monooxygenase substrate binding" evidence="5">
    <location>
        <begin position="182"/>
        <end position="310"/>
    </location>
</feature>
<dbReference type="Gene3D" id="3.50.50.60">
    <property type="entry name" value="FAD/NAD(P)-binding domain"/>
    <property type="match status" value="1"/>
</dbReference>
<dbReference type="OrthoDB" id="16820at2759"/>
<evidence type="ECO:0000256" key="3">
    <source>
        <dbReference type="ARBA" id="ARBA00023002"/>
    </source>
</evidence>
<evidence type="ECO:0000256" key="1">
    <source>
        <dbReference type="ARBA" id="ARBA00022630"/>
    </source>
</evidence>
<evidence type="ECO:0000256" key="2">
    <source>
        <dbReference type="ARBA" id="ARBA00022827"/>
    </source>
</evidence>
<dbReference type="Proteomes" id="UP000813444">
    <property type="component" value="Unassembled WGS sequence"/>
</dbReference>
<evidence type="ECO:0000313" key="7">
    <source>
        <dbReference type="Proteomes" id="UP000813444"/>
    </source>
</evidence>
<organism evidence="6 7">
    <name type="scientific">Stachybotrys elegans</name>
    <dbReference type="NCBI Taxonomy" id="80388"/>
    <lineage>
        <taxon>Eukaryota</taxon>
        <taxon>Fungi</taxon>
        <taxon>Dikarya</taxon>
        <taxon>Ascomycota</taxon>
        <taxon>Pezizomycotina</taxon>
        <taxon>Sordariomycetes</taxon>
        <taxon>Hypocreomycetidae</taxon>
        <taxon>Hypocreales</taxon>
        <taxon>Stachybotryaceae</taxon>
        <taxon>Stachybotrys</taxon>
    </lineage>
</organism>
<sequence length="420" mass="46768">MDPPTQKHSRVVIVGGSLAGLMCAIVLKKAGYHVQVLEQDDDQRRSHMAGIGLGPVGARFLSQYARLESVFTHTTNGVHLLKGDGSMKLLAQGRREITSWDTLYLCFPPHPADDTGGTATYSSNTKVIKIESSGASGSGLVVFAQDTTTKKEYCIPAAMIIGADGPDSVVRARYLPEVRRHYAGYVAWRGTIPENEVSADTFKMFESSVVAHTMKKQHCIVYSIPGADGSLEPGRRFLNFLWYTNESPEALEDILVDNEGRRRHNIVPATYVREEVWAARLEEARSMCLPKAVLEVMGMIRHPFIQVITDFCSPCAMFEGGKALLVGDAVSLFRPHAAMGGAQAAYHALLLEQYLCGEISLEGWHDRVTQFSYSFWLQSVWWGEFYQGTFRTALLSGLRYWLHCGRRWLAQLWARKAADV</sequence>
<evidence type="ECO:0000259" key="5">
    <source>
        <dbReference type="Pfam" id="PF22607"/>
    </source>
</evidence>
<dbReference type="InterPro" id="IPR054707">
    <property type="entry name" value="DhpH_subs-bd"/>
</dbReference>
<dbReference type="SUPFAM" id="SSF51905">
    <property type="entry name" value="FAD/NAD(P)-binding domain"/>
    <property type="match status" value="1"/>
</dbReference>
<protein>
    <recommendedName>
        <fullName evidence="8">FAD-binding domain-containing protein</fullName>
    </recommendedName>
</protein>
<dbReference type="Pfam" id="PF22607">
    <property type="entry name" value="FAD_binding-like"/>
    <property type="match status" value="1"/>
</dbReference>
<dbReference type="GO" id="GO:0071949">
    <property type="term" value="F:FAD binding"/>
    <property type="evidence" value="ECO:0007669"/>
    <property type="project" value="InterPro"/>
</dbReference>